<name>A0ABT5ZHS3_9ACTN</name>
<proteinExistence type="predicted"/>
<sequence>MVTRPRPRSLEALGLDAIAAQQPLGYPGGQVSEPGLLHRDELLPLRPLPGPLGRWHVDTPGRRLDDLLAELELAPVAERVPVMAVGSNGSPGQVRHKLTSVGLTATVPMVPVRVTGIAVGVSAHVSVHGYVSASPYPDISRESTLVTSWLDTDQLSAIDASEALNFRRIKVTCDRFPLRLPNGAKLPVAYLYANVHGVLSLDGRSPRPTADQHTLLSELLAASPRLRELLGPDPRSWVERVSADPTTPAEATRLFKAHGWALPQPELLSHQVPFARPADPR</sequence>
<dbReference type="EMBL" id="JARJBC010000004">
    <property type="protein sequence ID" value="MDF3289370.1"/>
    <property type="molecule type" value="Genomic_DNA"/>
</dbReference>
<gene>
    <name evidence="1" type="ORF">P3G67_08990</name>
</gene>
<keyword evidence="2" id="KW-1185">Reference proteome</keyword>
<comment type="caution">
    <text evidence="1">The sequence shown here is derived from an EMBL/GenBank/DDBJ whole genome shotgun (WGS) entry which is preliminary data.</text>
</comment>
<dbReference type="Proteomes" id="UP001216579">
    <property type="component" value="Unassembled WGS sequence"/>
</dbReference>
<reference evidence="1 2" key="1">
    <citation type="submission" date="2023-03" db="EMBL/GenBank/DDBJ databases">
        <title>Draft genome sequence of Streptomyces sp. RB6PN23 isolated from peat swamp forest in Thailand.</title>
        <authorList>
            <person name="Klaysubun C."/>
            <person name="Duangmal K."/>
        </authorList>
    </citation>
    <scope>NUCLEOTIDE SEQUENCE [LARGE SCALE GENOMIC DNA]</scope>
    <source>
        <strain evidence="1 2">RB6PN23</strain>
    </source>
</reference>
<accession>A0ABT5ZHS3</accession>
<protein>
    <submittedName>
        <fullName evidence="1">Uncharacterized protein</fullName>
    </submittedName>
</protein>
<evidence type="ECO:0000313" key="1">
    <source>
        <dbReference type="EMBL" id="MDF3289370.1"/>
    </source>
</evidence>
<dbReference type="RefSeq" id="WP_276092959.1">
    <property type="nucleotide sequence ID" value="NZ_JARJBC010000004.1"/>
</dbReference>
<evidence type="ECO:0000313" key="2">
    <source>
        <dbReference type="Proteomes" id="UP001216579"/>
    </source>
</evidence>
<organism evidence="1 2">
    <name type="scientific">Streptomyces silvisoli</name>
    <dbReference type="NCBI Taxonomy" id="3034235"/>
    <lineage>
        <taxon>Bacteria</taxon>
        <taxon>Bacillati</taxon>
        <taxon>Actinomycetota</taxon>
        <taxon>Actinomycetes</taxon>
        <taxon>Kitasatosporales</taxon>
        <taxon>Streptomycetaceae</taxon>
        <taxon>Streptomyces</taxon>
    </lineage>
</organism>